<gene>
    <name evidence="1" type="ORF">PG991_006919</name>
</gene>
<accession>A0ABR1RYV5</accession>
<sequence length="171" mass="18208">MLAVTGGVKQFVVPQNGDVRDERIGDLLPESSASRQEELLILQLATEGHDPTPGMPTPLKFLLSFAALLFFTLECEIIDDISVYSLHAIGGGSISANDYENISHAGADGTLSPALDLGALRGKFHGVSKLMDTNAQEQSQGDPFPPPFTLLAGVYRKCVEASATTCSARIF</sequence>
<comment type="caution">
    <text evidence="1">The sequence shown here is derived from an EMBL/GenBank/DDBJ whole genome shotgun (WGS) entry which is preliminary data.</text>
</comment>
<organism evidence="1 2">
    <name type="scientific">Apiospora marii</name>
    <dbReference type="NCBI Taxonomy" id="335849"/>
    <lineage>
        <taxon>Eukaryota</taxon>
        <taxon>Fungi</taxon>
        <taxon>Dikarya</taxon>
        <taxon>Ascomycota</taxon>
        <taxon>Pezizomycotina</taxon>
        <taxon>Sordariomycetes</taxon>
        <taxon>Xylariomycetidae</taxon>
        <taxon>Amphisphaeriales</taxon>
        <taxon>Apiosporaceae</taxon>
        <taxon>Apiospora</taxon>
    </lineage>
</organism>
<proteinExistence type="predicted"/>
<evidence type="ECO:0000313" key="1">
    <source>
        <dbReference type="EMBL" id="KAK8023038.1"/>
    </source>
</evidence>
<name>A0ABR1RYV5_9PEZI</name>
<reference evidence="1 2" key="1">
    <citation type="submission" date="2023-01" db="EMBL/GenBank/DDBJ databases">
        <title>Analysis of 21 Apiospora genomes using comparative genomics revels a genus with tremendous synthesis potential of carbohydrate active enzymes and secondary metabolites.</title>
        <authorList>
            <person name="Sorensen T."/>
        </authorList>
    </citation>
    <scope>NUCLEOTIDE SEQUENCE [LARGE SCALE GENOMIC DNA]</scope>
    <source>
        <strain evidence="1 2">CBS 20057</strain>
    </source>
</reference>
<keyword evidence="2" id="KW-1185">Reference proteome</keyword>
<evidence type="ECO:0000313" key="2">
    <source>
        <dbReference type="Proteomes" id="UP001396898"/>
    </source>
</evidence>
<dbReference type="Proteomes" id="UP001396898">
    <property type="component" value="Unassembled WGS sequence"/>
</dbReference>
<dbReference type="EMBL" id="JAQQWI010000009">
    <property type="protein sequence ID" value="KAK8023038.1"/>
    <property type="molecule type" value="Genomic_DNA"/>
</dbReference>
<protein>
    <submittedName>
        <fullName evidence="1">Uncharacterized protein</fullName>
    </submittedName>
</protein>